<comment type="caution">
    <text evidence="1">The sequence shown here is derived from an EMBL/GenBank/DDBJ whole genome shotgun (WGS) entry which is preliminary data.</text>
</comment>
<evidence type="ECO:0000313" key="1">
    <source>
        <dbReference type="EMBL" id="GEN61122.1"/>
    </source>
</evidence>
<dbReference type="RefSeq" id="WP_035376723.1">
    <property type="nucleotide sequence ID" value="NZ_BAPG01000100.1"/>
</dbReference>
<gene>
    <name evidence="1" type="ORF">ANI02nite_30060</name>
</gene>
<organism evidence="1 2">
    <name type="scientific">Acetobacter nitrogenifigens DSM 23921 = NBRC 105050</name>
    <dbReference type="NCBI Taxonomy" id="1120919"/>
    <lineage>
        <taxon>Bacteria</taxon>
        <taxon>Pseudomonadati</taxon>
        <taxon>Pseudomonadota</taxon>
        <taxon>Alphaproteobacteria</taxon>
        <taxon>Acetobacterales</taxon>
        <taxon>Acetobacteraceae</taxon>
        <taxon>Acetobacter</taxon>
    </lineage>
</organism>
<accession>A0A511XDU2</accession>
<dbReference type="InterPro" id="IPR025731">
    <property type="entry name" value="YecR-like"/>
</dbReference>
<sequence>MNYRFLSLGLFLLSSCSVDITPKAVGGSKSDGTVTLGYEYGQFDRPNVDMAAAQASAERRCIAWGYKHAEPFDAADNVCEQRNLYGTCTHTRVNIRYQCVN</sequence>
<evidence type="ECO:0000313" key="2">
    <source>
        <dbReference type="Proteomes" id="UP000321635"/>
    </source>
</evidence>
<dbReference type="EMBL" id="BJYF01000026">
    <property type="protein sequence ID" value="GEN61122.1"/>
    <property type="molecule type" value="Genomic_DNA"/>
</dbReference>
<dbReference type="PROSITE" id="PS51257">
    <property type="entry name" value="PROKAR_LIPOPROTEIN"/>
    <property type="match status" value="1"/>
</dbReference>
<reference evidence="1 2" key="1">
    <citation type="submission" date="2019-07" db="EMBL/GenBank/DDBJ databases">
        <title>Whole genome shotgun sequence of Acetobacter nitrogenifigens NBRC 105050.</title>
        <authorList>
            <person name="Hosoyama A."/>
            <person name="Uohara A."/>
            <person name="Ohji S."/>
            <person name="Ichikawa N."/>
        </authorList>
    </citation>
    <scope>NUCLEOTIDE SEQUENCE [LARGE SCALE GENOMIC DNA]</scope>
    <source>
        <strain evidence="1 2">NBRC 105050</strain>
    </source>
</reference>
<proteinExistence type="predicted"/>
<evidence type="ECO:0008006" key="3">
    <source>
        <dbReference type="Google" id="ProtNLM"/>
    </source>
</evidence>
<dbReference type="AlphaFoldDB" id="A0A511XDU2"/>
<dbReference type="Proteomes" id="UP000321635">
    <property type="component" value="Unassembled WGS sequence"/>
</dbReference>
<dbReference type="STRING" id="1120919.GCA_000429165_03115"/>
<dbReference type="Pfam" id="PF13992">
    <property type="entry name" value="YecR"/>
    <property type="match status" value="1"/>
</dbReference>
<name>A0A511XDU2_9PROT</name>
<protein>
    <recommendedName>
        <fullName evidence="3">YecR-like lipoprotein</fullName>
    </recommendedName>
</protein>
<keyword evidence="2" id="KW-1185">Reference proteome</keyword>